<accession>A0A0E9TT82</accession>
<evidence type="ECO:0000313" key="1">
    <source>
        <dbReference type="EMBL" id="JAH55943.1"/>
    </source>
</evidence>
<proteinExistence type="predicted"/>
<reference evidence="1" key="1">
    <citation type="submission" date="2014-11" db="EMBL/GenBank/DDBJ databases">
        <authorList>
            <person name="Amaro Gonzalez C."/>
        </authorList>
    </citation>
    <scope>NUCLEOTIDE SEQUENCE</scope>
</reference>
<protein>
    <submittedName>
        <fullName evidence="1">Uncharacterized protein</fullName>
    </submittedName>
</protein>
<reference evidence="1" key="2">
    <citation type="journal article" date="2015" name="Fish Shellfish Immunol.">
        <title>Early steps in the European eel (Anguilla anguilla)-Vibrio vulnificus interaction in the gills: Role of the RtxA13 toxin.</title>
        <authorList>
            <person name="Callol A."/>
            <person name="Pajuelo D."/>
            <person name="Ebbesson L."/>
            <person name="Teles M."/>
            <person name="MacKenzie S."/>
            <person name="Amaro C."/>
        </authorList>
    </citation>
    <scope>NUCLEOTIDE SEQUENCE</scope>
</reference>
<dbReference type="AlphaFoldDB" id="A0A0E9TT82"/>
<name>A0A0E9TT82_ANGAN</name>
<organism evidence="1">
    <name type="scientific">Anguilla anguilla</name>
    <name type="common">European freshwater eel</name>
    <name type="synonym">Muraena anguilla</name>
    <dbReference type="NCBI Taxonomy" id="7936"/>
    <lineage>
        <taxon>Eukaryota</taxon>
        <taxon>Metazoa</taxon>
        <taxon>Chordata</taxon>
        <taxon>Craniata</taxon>
        <taxon>Vertebrata</taxon>
        <taxon>Euteleostomi</taxon>
        <taxon>Actinopterygii</taxon>
        <taxon>Neopterygii</taxon>
        <taxon>Teleostei</taxon>
        <taxon>Anguilliformes</taxon>
        <taxon>Anguillidae</taxon>
        <taxon>Anguilla</taxon>
    </lineage>
</organism>
<dbReference type="EMBL" id="GBXM01052634">
    <property type="protein sequence ID" value="JAH55943.1"/>
    <property type="molecule type" value="Transcribed_RNA"/>
</dbReference>
<sequence length="18" mass="1960">MILAPSSVHLKDSSSFLQ</sequence>